<feature type="compositionally biased region" description="Low complexity" evidence="1">
    <location>
        <begin position="45"/>
        <end position="54"/>
    </location>
</feature>
<evidence type="ECO:0000256" key="1">
    <source>
        <dbReference type="SAM" id="MobiDB-lite"/>
    </source>
</evidence>
<evidence type="ECO:0000313" key="2">
    <source>
        <dbReference type="EMBL" id="KAK4536397.1"/>
    </source>
</evidence>
<sequence>MVPAESPSRVTFSGAALPDTSVDLFECEQALERAAEERGARRGRQQGAAHAQADGYQHGHAHGYVFARELAFYEAVAEWWLRAPDDSPPPPPCDCPSQRPPRSLSLQGRTRLRAAAIALREAAALLRPQLERLTAAPPDGTASATTASTTASVSLPTVEERFGPVRAAFKRLAITSGTDMQVPTLSADASEASQPPDF</sequence>
<comment type="caution">
    <text evidence="2">The sequence shown here is derived from an EMBL/GenBank/DDBJ whole genome shotgun (WGS) entry which is preliminary data.</text>
</comment>
<reference evidence="2 3" key="1">
    <citation type="submission" date="2022-07" db="EMBL/GenBank/DDBJ databases">
        <title>Genome-wide signatures of adaptation to extreme environments.</title>
        <authorList>
            <person name="Cho C.H."/>
            <person name="Yoon H.S."/>
        </authorList>
    </citation>
    <scope>NUCLEOTIDE SEQUENCE [LARGE SCALE GENOMIC DNA]</scope>
    <source>
        <strain evidence="2 3">DBV 063 E5</strain>
    </source>
</reference>
<gene>
    <name evidence="2" type="ORF">CDCA_CDCA08G2422</name>
</gene>
<dbReference type="Proteomes" id="UP001301350">
    <property type="component" value="Unassembled WGS sequence"/>
</dbReference>
<accession>A0AAV9IVN7</accession>
<name>A0AAV9IVN7_CYACA</name>
<keyword evidence="3" id="KW-1185">Reference proteome</keyword>
<proteinExistence type="predicted"/>
<organism evidence="2 3">
    <name type="scientific">Cyanidium caldarium</name>
    <name type="common">Red alga</name>
    <dbReference type="NCBI Taxonomy" id="2771"/>
    <lineage>
        <taxon>Eukaryota</taxon>
        <taxon>Rhodophyta</taxon>
        <taxon>Bangiophyceae</taxon>
        <taxon>Cyanidiales</taxon>
        <taxon>Cyanidiaceae</taxon>
        <taxon>Cyanidium</taxon>
    </lineage>
</organism>
<evidence type="ECO:0000313" key="3">
    <source>
        <dbReference type="Proteomes" id="UP001301350"/>
    </source>
</evidence>
<feature type="region of interest" description="Disordered" evidence="1">
    <location>
        <begin position="35"/>
        <end position="54"/>
    </location>
</feature>
<protein>
    <submittedName>
        <fullName evidence="2">Uncharacterized protein</fullName>
    </submittedName>
</protein>
<dbReference type="EMBL" id="JANCYW010000008">
    <property type="protein sequence ID" value="KAK4536397.1"/>
    <property type="molecule type" value="Genomic_DNA"/>
</dbReference>
<dbReference type="AlphaFoldDB" id="A0AAV9IVN7"/>
<feature type="region of interest" description="Disordered" evidence="1">
    <location>
        <begin position="178"/>
        <end position="198"/>
    </location>
</feature>